<evidence type="ECO:0000256" key="4">
    <source>
        <dbReference type="ARBA" id="ARBA00022989"/>
    </source>
</evidence>
<keyword evidence="2" id="KW-0813">Transport</keyword>
<evidence type="ECO:0000256" key="3">
    <source>
        <dbReference type="ARBA" id="ARBA00022692"/>
    </source>
</evidence>
<gene>
    <name evidence="7" type="ORF">GBAR_LOCUS25360</name>
</gene>
<dbReference type="Gene3D" id="1.20.1250.20">
    <property type="entry name" value="MFS general substrate transporter like domains"/>
    <property type="match status" value="1"/>
</dbReference>
<comment type="caution">
    <text evidence="7">The sequence shown here is derived from an EMBL/GenBank/DDBJ whole genome shotgun (WGS) entry which is preliminary data.</text>
</comment>
<dbReference type="GO" id="GO:0016020">
    <property type="term" value="C:membrane"/>
    <property type="evidence" value="ECO:0007669"/>
    <property type="project" value="UniProtKB-SubCell"/>
</dbReference>
<dbReference type="InterPro" id="IPR036259">
    <property type="entry name" value="MFS_trans_sf"/>
</dbReference>
<comment type="subcellular location">
    <subcellularLocation>
        <location evidence="1">Membrane</location>
        <topology evidence="1">Multi-pass membrane protein</topology>
    </subcellularLocation>
</comment>
<evidence type="ECO:0000256" key="6">
    <source>
        <dbReference type="SAM" id="Phobius"/>
    </source>
</evidence>
<evidence type="ECO:0000256" key="5">
    <source>
        <dbReference type="ARBA" id="ARBA00023136"/>
    </source>
</evidence>
<organism evidence="7 8">
    <name type="scientific">Geodia barretti</name>
    <name type="common">Barrett's horny sponge</name>
    <dbReference type="NCBI Taxonomy" id="519541"/>
    <lineage>
        <taxon>Eukaryota</taxon>
        <taxon>Metazoa</taxon>
        <taxon>Porifera</taxon>
        <taxon>Demospongiae</taxon>
        <taxon>Heteroscleromorpha</taxon>
        <taxon>Tetractinellida</taxon>
        <taxon>Astrophorina</taxon>
        <taxon>Geodiidae</taxon>
        <taxon>Geodia</taxon>
    </lineage>
</organism>
<dbReference type="EMBL" id="CASHTH010003508">
    <property type="protein sequence ID" value="CAI8045870.1"/>
    <property type="molecule type" value="Genomic_DNA"/>
</dbReference>
<dbReference type="Proteomes" id="UP001174909">
    <property type="component" value="Unassembled WGS sequence"/>
</dbReference>
<keyword evidence="5 6" id="KW-0472">Membrane</keyword>
<keyword evidence="8" id="KW-1185">Reference proteome</keyword>
<feature type="non-terminal residue" evidence="7">
    <location>
        <position position="1"/>
    </location>
</feature>
<name>A0AA35TCP7_GEOBA</name>
<protein>
    <submittedName>
        <fullName evidence="7">Uncharacterized MFS-type transporter YhcA</fullName>
    </submittedName>
</protein>
<reference evidence="7" key="1">
    <citation type="submission" date="2023-03" db="EMBL/GenBank/DDBJ databases">
        <authorList>
            <person name="Steffen K."/>
            <person name="Cardenas P."/>
        </authorList>
    </citation>
    <scope>NUCLEOTIDE SEQUENCE</scope>
</reference>
<evidence type="ECO:0000256" key="1">
    <source>
        <dbReference type="ARBA" id="ARBA00004141"/>
    </source>
</evidence>
<keyword evidence="4 6" id="KW-1133">Transmembrane helix</keyword>
<feature type="transmembrane region" description="Helical" evidence="6">
    <location>
        <begin position="90"/>
        <end position="110"/>
    </location>
</feature>
<evidence type="ECO:0000313" key="8">
    <source>
        <dbReference type="Proteomes" id="UP001174909"/>
    </source>
</evidence>
<dbReference type="PANTHER" id="PTHR42718:SF9">
    <property type="entry name" value="MAJOR FACILITATOR SUPERFAMILY MULTIDRUG TRANSPORTER MFSC"/>
    <property type="match status" value="1"/>
</dbReference>
<keyword evidence="3 6" id="KW-0812">Transmembrane</keyword>
<dbReference type="SUPFAM" id="SSF103473">
    <property type="entry name" value="MFS general substrate transporter"/>
    <property type="match status" value="1"/>
</dbReference>
<evidence type="ECO:0000313" key="7">
    <source>
        <dbReference type="EMBL" id="CAI8045870.1"/>
    </source>
</evidence>
<feature type="transmembrane region" description="Helical" evidence="6">
    <location>
        <begin position="48"/>
        <end position="69"/>
    </location>
</feature>
<evidence type="ECO:0000256" key="2">
    <source>
        <dbReference type="ARBA" id="ARBA00022448"/>
    </source>
</evidence>
<dbReference type="PANTHER" id="PTHR42718">
    <property type="entry name" value="MAJOR FACILITATOR SUPERFAMILY MULTIDRUG TRANSPORTER MFSC"/>
    <property type="match status" value="1"/>
</dbReference>
<sequence>MYTKLDMPGAVTGSVGMIAMVYSIIEGIPRGWDDPVILATISVAQRDFVGAMVAMFFIMFALMGVLFYLPQFFQLVQGVSATESGLRVMPLAIVMIVCAPIAGFILPKVGPRFLLFWAPNGPRRRLSADLGLVLAVDTPYWMIAVALAWLGLGGSLHMRRPHRHLNGRRPGRHGATLCGQH</sequence>
<feature type="transmembrane region" description="Helical" evidence="6">
    <location>
        <begin position="130"/>
        <end position="152"/>
    </location>
</feature>
<proteinExistence type="predicted"/>
<accession>A0AA35TCP7</accession>
<dbReference type="AlphaFoldDB" id="A0AA35TCP7"/>
<feature type="transmembrane region" description="Helical" evidence="6">
    <location>
        <begin position="7"/>
        <end position="28"/>
    </location>
</feature>